<name>A0A0M3T2J3_9HYPH</name>
<evidence type="ECO:0000313" key="1">
    <source>
        <dbReference type="EMBL" id="ALE02835.1"/>
    </source>
</evidence>
<gene>
    <name evidence="1" type="ORF">PU02_0021</name>
</gene>
<accession>A0A0M3T2J3</accession>
<dbReference type="KEGG" id="banc:PU02_0021"/>
<dbReference type="PATRIC" id="fig|1318743.3.peg.21"/>
<keyword evidence="2" id="KW-1185">Reference proteome</keyword>
<dbReference type="Proteomes" id="UP000057213">
    <property type="component" value="Chromosome"/>
</dbReference>
<dbReference type="STRING" id="1318743.PU02_0021"/>
<organism evidence="1 2">
    <name type="scientific">Bartonella ancashensis</name>
    <dbReference type="NCBI Taxonomy" id="1318743"/>
    <lineage>
        <taxon>Bacteria</taxon>
        <taxon>Pseudomonadati</taxon>
        <taxon>Pseudomonadota</taxon>
        <taxon>Alphaproteobacteria</taxon>
        <taxon>Hyphomicrobiales</taxon>
        <taxon>Bartonellaceae</taxon>
        <taxon>Bartonella</taxon>
    </lineage>
</organism>
<dbReference type="EMBL" id="CP010401">
    <property type="protein sequence ID" value="ALE02835.1"/>
    <property type="molecule type" value="Genomic_DNA"/>
</dbReference>
<sequence length="37" mass="4288">MVNKIEFPVNIYKNIKTANIVCIITVCKAENFIKDIF</sequence>
<protein>
    <submittedName>
        <fullName evidence="1">Uncharacterized protein</fullName>
    </submittedName>
</protein>
<evidence type="ECO:0000313" key="2">
    <source>
        <dbReference type="Proteomes" id="UP000057213"/>
    </source>
</evidence>
<reference evidence="1 2" key="1">
    <citation type="journal article" date="2015" name="Genome Announc.">
        <title>Complete Genome Sequence of Bartonella ancashensis Strain 20.00, Isolated from the Blood of a Patient with Verruga Peruana.</title>
        <authorList>
            <person name="Hang J."/>
            <person name="Mullins K.E."/>
            <person name="Clifford R.J."/>
            <person name="Onmus-Leone F."/>
            <person name="Yang Y."/>
            <person name="Jiang J."/>
            <person name="Leguia M."/>
            <person name="Kasper M.R."/>
            <person name="Maguina C."/>
            <person name="Lesho E.P."/>
            <person name="Jarman R.G."/>
            <person name="Richards A.L."/>
            <person name="Blazes D."/>
        </authorList>
    </citation>
    <scope>NUCLEOTIDE SEQUENCE [LARGE SCALE GENOMIC DNA]</scope>
    <source>
        <strain evidence="1 2">20.00</strain>
    </source>
</reference>
<proteinExistence type="predicted"/>
<dbReference type="AlphaFoldDB" id="A0A0M3T2J3"/>